<protein>
    <recommendedName>
        <fullName evidence="4">Transcription factor LuxR-like autoinducer-binding domain-containing protein</fullName>
    </recommendedName>
</protein>
<gene>
    <name evidence="5" type="ORF">CWC20_06145</name>
</gene>
<dbReference type="EMBL" id="PNBW01000032">
    <property type="protein sequence ID" value="TMO76080.1"/>
    <property type="molecule type" value="Genomic_DNA"/>
</dbReference>
<keyword evidence="3" id="KW-0804">Transcription</keyword>
<keyword evidence="6" id="KW-1185">Reference proteome</keyword>
<sequence>MHYQLLVDLLNSKNKAEYSHYFYNAISHLGFDSAVYGFLPSHDFVKHVNQLPIIIPTEGAPLEYLQHYQEKELFRPEFDVFVAKILSGHTSPINWWKDIDSLNPTPTQVATLQHAKDKFGLVNGFVIPLMCDQRGYACTTLYSNFEDDEFNQLVDKQSEQITLFCSALHSKIFSDPNLVAELYDNYIQMNDTERTVMRYLVSGKPMKQIEDHTGISYRYASKVVDKFRKKHGNVPKDKLLYSLGHYFS</sequence>
<dbReference type="RefSeq" id="WP_138675434.1">
    <property type="nucleotide sequence ID" value="NZ_PNBW01000032.1"/>
</dbReference>
<comment type="caution">
    <text evidence="5">The sequence shown here is derived from an EMBL/GenBank/DDBJ whole genome shotgun (WGS) entry which is preliminary data.</text>
</comment>
<dbReference type="Pfam" id="PF03472">
    <property type="entry name" value="Autoind_bind"/>
    <property type="match status" value="1"/>
</dbReference>
<evidence type="ECO:0000313" key="6">
    <source>
        <dbReference type="Proteomes" id="UP000307164"/>
    </source>
</evidence>
<evidence type="ECO:0000313" key="5">
    <source>
        <dbReference type="EMBL" id="TMO76080.1"/>
    </source>
</evidence>
<keyword evidence="1" id="KW-0805">Transcription regulation</keyword>
<name>A0ABY2VZP8_9GAMM</name>
<evidence type="ECO:0000256" key="2">
    <source>
        <dbReference type="ARBA" id="ARBA00023125"/>
    </source>
</evidence>
<evidence type="ECO:0000256" key="3">
    <source>
        <dbReference type="ARBA" id="ARBA00023163"/>
    </source>
</evidence>
<dbReference type="Gene3D" id="3.30.450.80">
    <property type="entry name" value="Transcription factor LuxR-like, autoinducer-binding domain"/>
    <property type="match status" value="1"/>
</dbReference>
<dbReference type="InterPro" id="IPR005143">
    <property type="entry name" value="TF_LuxR_autoind-bd_dom"/>
</dbReference>
<dbReference type="InterPro" id="IPR036693">
    <property type="entry name" value="TF_LuxR_autoind-bd_dom_sf"/>
</dbReference>
<dbReference type="Proteomes" id="UP000307164">
    <property type="component" value="Unassembled WGS sequence"/>
</dbReference>
<reference evidence="5 6" key="1">
    <citation type="submission" date="2018-01" db="EMBL/GenBank/DDBJ databases">
        <authorList>
            <person name="Paulsen S."/>
            <person name="Gram L.K."/>
        </authorList>
    </citation>
    <scope>NUCLEOTIDE SEQUENCE [LARGE SCALE GENOMIC DNA]</scope>
    <source>
        <strain evidence="5 6">S3895</strain>
    </source>
</reference>
<evidence type="ECO:0000256" key="1">
    <source>
        <dbReference type="ARBA" id="ARBA00023015"/>
    </source>
</evidence>
<organism evidence="5 6">
    <name type="scientific">Pseudoalteromonas aurantia</name>
    <dbReference type="NCBI Taxonomy" id="43654"/>
    <lineage>
        <taxon>Bacteria</taxon>
        <taxon>Pseudomonadati</taxon>
        <taxon>Pseudomonadota</taxon>
        <taxon>Gammaproteobacteria</taxon>
        <taxon>Alteromonadales</taxon>
        <taxon>Pseudoalteromonadaceae</taxon>
        <taxon>Pseudoalteromonas</taxon>
    </lineage>
</organism>
<feature type="domain" description="Transcription factor LuxR-like autoinducer-binding" evidence="4">
    <location>
        <begin position="16"/>
        <end position="171"/>
    </location>
</feature>
<keyword evidence="2" id="KW-0238">DNA-binding</keyword>
<dbReference type="SUPFAM" id="SSF75516">
    <property type="entry name" value="Pheromone-binding domain of LuxR-like quorum-sensing transcription factors"/>
    <property type="match status" value="1"/>
</dbReference>
<reference evidence="6" key="2">
    <citation type="submission" date="2019-06" db="EMBL/GenBank/DDBJ databases">
        <title>Co-occurence of chitin degradation, pigmentation and bioactivity in marine Pseudoalteromonas.</title>
        <authorList>
            <person name="Sonnenschein E.C."/>
            <person name="Bech P.K."/>
        </authorList>
    </citation>
    <scope>NUCLEOTIDE SEQUENCE [LARGE SCALE GENOMIC DNA]</scope>
    <source>
        <strain evidence="6">S3895</strain>
    </source>
</reference>
<evidence type="ECO:0000259" key="4">
    <source>
        <dbReference type="Pfam" id="PF03472"/>
    </source>
</evidence>
<accession>A0ABY2VZP8</accession>
<proteinExistence type="predicted"/>